<organism evidence="7 8">
    <name type="scientific">Candidatus Acidiferrum panamense</name>
    <dbReference type="NCBI Taxonomy" id="2741543"/>
    <lineage>
        <taxon>Bacteria</taxon>
        <taxon>Pseudomonadati</taxon>
        <taxon>Acidobacteriota</taxon>
        <taxon>Terriglobia</taxon>
        <taxon>Candidatus Acidiferrales</taxon>
        <taxon>Candidatus Acidiferrum</taxon>
    </lineage>
</organism>
<evidence type="ECO:0000256" key="2">
    <source>
        <dbReference type="ARBA" id="ARBA00023002"/>
    </source>
</evidence>
<evidence type="ECO:0000259" key="5">
    <source>
        <dbReference type="Pfam" id="PF00725"/>
    </source>
</evidence>
<evidence type="ECO:0000313" key="7">
    <source>
        <dbReference type="EMBL" id="MBA0086578.1"/>
    </source>
</evidence>
<dbReference type="SUPFAM" id="SSF48179">
    <property type="entry name" value="6-phosphogluconate dehydrogenase C-terminal domain-like"/>
    <property type="match status" value="1"/>
</dbReference>
<proteinExistence type="inferred from homology"/>
<evidence type="ECO:0000313" key="8">
    <source>
        <dbReference type="Proteomes" id="UP000567293"/>
    </source>
</evidence>
<protein>
    <submittedName>
        <fullName evidence="7">3-hydroxyacyl-CoA dehydrogenase family protein</fullName>
    </submittedName>
</protein>
<accession>A0A7V8SY10</accession>
<reference evidence="7" key="1">
    <citation type="submission" date="2020-06" db="EMBL/GenBank/DDBJ databases">
        <title>Legume-microbial interactions unlock mineral nutrients during tropical forest succession.</title>
        <authorList>
            <person name="Epihov D.Z."/>
        </authorList>
    </citation>
    <scope>NUCLEOTIDE SEQUENCE [LARGE SCALE GENOMIC DNA]</scope>
    <source>
        <strain evidence="7">Pan2503</strain>
    </source>
</reference>
<dbReference type="Proteomes" id="UP000567293">
    <property type="component" value="Unassembled WGS sequence"/>
</dbReference>
<name>A0A7V8SY10_9BACT</name>
<comment type="similarity">
    <text evidence="1">Belongs to the 3-hydroxyacyl-CoA dehydrogenase family.</text>
</comment>
<dbReference type="PANTHER" id="PTHR48075:SF5">
    <property type="entry name" value="3-HYDROXYBUTYRYL-COA DEHYDROGENASE"/>
    <property type="match status" value="1"/>
</dbReference>
<gene>
    <name evidence="7" type="ORF">HRJ53_16480</name>
</gene>
<dbReference type="EMBL" id="JACDQQ010001582">
    <property type="protein sequence ID" value="MBA0086578.1"/>
    <property type="molecule type" value="Genomic_DNA"/>
</dbReference>
<dbReference type="Gene3D" id="3.40.50.720">
    <property type="entry name" value="NAD(P)-binding Rossmann-like Domain"/>
    <property type="match status" value="1"/>
</dbReference>
<keyword evidence="4" id="KW-0472">Membrane</keyword>
<dbReference type="SUPFAM" id="SSF51735">
    <property type="entry name" value="NAD(P)-binding Rossmann-fold domains"/>
    <property type="match status" value="1"/>
</dbReference>
<evidence type="ECO:0000259" key="6">
    <source>
        <dbReference type="Pfam" id="PF02737"/>
    </source>
</evidence>
<dbReference type="AlphaFoldDB" id="A0A7V8SY10"/>
<sequence length="289" mass="31948">MNEQSVPVGVVGLGLMGTSIVTCLAAAGHPVVGIDKDAGRRRALKRRVSVLLRDMRREKLLSGEPATALRHLSTSNDFGALRNCGLVIESIFEDLAEKRKVLRDIEDAVAPNALIGTNTSALPVTELQRGARHPSRILGIHWGEPAHILRFLEVICGDETDPRNAQKVLRLAGLWKKEPTLVRRDIRGFIANRIMYAMMREAFYLVENGFATAEDVDRSVRNDMGYWITMAGPFRYMDLTGIPAYAAVMRDLLPDLDCAKDTPKLMQRVVASGARGISNAKGFYRYTAA</sequence>
<dbReference type="PANTHER" id="PTHR48075">
    <property type="entry name" value="3-HYDROXYACYL-COA DEHYDROGENASE FAMILY PROTEIN"/>
    <property type="match status" value="1"/>
</dbReference>
<dbReference type="InterPro" id="IPR036291">
    <property type="entry name" value="NAD(P)-bd_dom_sf"/>
</dbReference>
<comment type="caution">
    <text evidence="7">The sequence shown here is derived from an EMBL/GenBank/DDBJ whole genome shotgun (WGS) entry which is preliminary data.</text>
</comment>
<dbReference type="Gene3D" id="1.10.1040.10">
    <property type="entry name" value="N-(1-d-carboxylethyl)-l-norvaline Dehydrogenase, domain 2"/>
    <property type="match status" value="1"/>
</dbReference>
<dbReference type="PIRSF" id="PIRSF000105">
    <property type="entry name" value="HCDH"/>
    <property type="match status" value="1"/>
</dbReference>
<dbReference type="Pfam" id="PF00725">
    <property type="entry name" value="3HCDH"/>
    <property type="match status" value="1"/>
</dbReference>
<evidence type="ECO:0000256" key="3">
    <source>
        <dbReference type="PIRSR" id="PIRSR000105-1"/>
    </source>
</evidence>
<dbReference type="GO" id="GO:0016616">
    <property type="term" value="F:oxidoreductase activity, acting on the CH-OH group of donors, NAD or NADP as acceptor"/>
    <property type="evidence" value="ECO:0007669"/>
    <property type="project" value="InterPro"/>
</dbReference>
<dbReference type="InterPro" id="IPR006176">
    <property type="entry name" value="3-OHacyl-CoA_DH_NAD-bd"/>
</dbReference>
<feature type="domain" description="3-hydroxyacyl-CoA dehydrogenase NAD binding" evidence="6">
    <location>
        <begin position="8"/>
        <end position="185"/>
    </location>
</feature>
<dbReference type="InterPro" id="IPR022694">
    <property type="entry name" value="3-OHacyl-CoA_DH"/>
</dbReference>
<feature type="transmembrane region" description="Helical" evidence="4">
    <location>
        <begin position="6"/>
        <end position="32"/>
    </location>
</feature>
<feature type="site" description="Important for catalytic activity" evidence="3">
    <location>
        <position position="141"/>
    </location>
</feature>
<keyword evidence="8" id="KW-1185">Reference proteome</keyword>
<dbReference type="InterPro" id="IPR013328">
    <property type="entry name" value="6PGD_dom2"/>
</dbReference>
<dbReference type="InterPro" id="IPR008927">
    <property type="entry name" value="6-PGluconate_DH-like_C_sf"/>
</dbReference>
<dbReference type="GO" id="GO:0006631">
    <property type="term" value="P:fatty acid metabolic process"/>
    <property type="evidence" value="ECO:0007669"/>
    <property type="project" value="InterPro"/>
</dbReference>
<feature type="domain" description="3-hydroxyacyl-CoA dehydrogenase C-terminal" evidence="5">
    <location>
        <begin position="188"/>
        <end position="286"/>
    </location>
</feature>
<keyword evidence="4" id="KW-0812">Transmembrane</keyword>
<evidence type="ECO:0000256" key="1">
    <source>
        <dbReference type="ARBA" id="ARBA00009463"/>
    </source>
</evidence>
<evidence type="ECO:0000256" key="4">
    <source>
        <dbReference type="SAM" id="Phobius"/>
    </source>
</evidence>
<feature type="non-terminal residue" evidence="7">
    <location>
        <position position="289"/>
    </location>
</feature>
<keyword evidence="4" id="KW-1133">Transmembrane helix</keyword>
<dbReference type="GO" id="GO:0070403">
    <property type="term" value="F:NAD+ binding"/>
    <property type="evidence" value="ECO:0007669"/>
    <property type="project" value="InterPro"/>
</dbReference>
<keyword evidence="2" id="KW-0560">Oxidoreductase</keyword>
<dbReference type="InterPro" id="IPR006108">
    <property type="entry name" value="3HC_DH_C"/>
</dbReference>
<dbReference type="PROSITE" id="PS00067">
    <property type="entry name" value="3HCDH"/>
    <property type="match status" value="1"/>
</dbReference>
<dbReference type="Pfam" id="PF02737">
    <property type="entry name" value="3HCDH_N"/>
    <property type="match status" value="1"/>
</dbReference>
<dbReference type="InterPro" id="IPR006180">
    <property type="entry name" value="3-OHacyl-CoA_DH_CS"/>
</dbReference>